<evidence type="ECO:0000313" key="7">
    <source>
        <dbReference type="Proteomes" id="UP000041254"/>
    </source>
</evidence>
<dbReference type="OMA" id="PEGSCTY"/>
<evidence type="ECO:0000256" key="4">
    <source>
        <dbReference type="SAM" id="MobiDB-lite"/>
    </source>
</evidence>
<feature type="domain" description="CHORD" evidence="5">
    <location>
        <begin position="140"/>
        <end position="200"/>
    </location>
</feature>
<dbReference type="PROSITE" id="PS51401">
    <property type="entry name" value="CHORD"/>
    <property type="match status" value="2"/>
</dbReference>
<dbReference type="Proteomes" id="UP000041254">
    <property type="component" value="Unassembled WGS sequence"/>
</dbReference>
<feature type="region of interest" description="Disordered" evidence="4">
    <location>
        <begin position="70"/>
        <end position="99"/>
    </location>
</feature>
<dbReference type="PANTHER" id="PTHR46983">
    <property type="entry name" value="CYSTEINE AND HISTIDINE-RICH DOMAIN-CONTAINING PROTEIN 1"/>
    <property type="match status" value="1"/>
</dbReference>
<dbReference type="PhylomeDB" id="A0A0G4F0P0"/>
<keyword evidence="3" id="KW-0862">Zinc</keyword>
<evidence type="ECO:0000313" key="6">
    <source>
        <dbReference type="EMBL" id="CEM04625.1"/>
    </source>
</evidence>
<dbReference type="InterPro" id="IPR039790">
    <property type="entry name" value="CHRD1"/>
</dbReference>
<dbReference type="VEuPathDB" id="CryptoDB:Vbra_14057"/>
<dbReference type="GO" id="GO:0046872">
    <property type="term" value="F:metal ion binding"/>
    <property type="evidence" value="ECO:0007669"/>
    <property type="project" value="UniProtKB-KW"/>
</dbReference>
<evidence type="ECO:0000259" key="5">
    <source>
        <dbReference type="PROSITE" id="PS51401"/>
    </source>
</evidence>
<proteinExistence type="predicted"/>
<feature type="region of interest" description="Disordered" evidence="4">
    <location>
        <begin position="109"/>
        <end position="128"/>
    </location>
</feature>
<accession>A0A0G4F0P0</accession>
<evidence type="ECO:0000256" key="1">
    <source>
        <dbReference type="ARBA" id="ARBA00022723"/>
    </source>
</evidence>
<dbReference type="EMBL" id="CDMY01000354">
    <property type="protein sequence ID" value="CEM04625.1"/>
    <property type="molecule type" value="Genomic_DNA"/>
</dbReference>
<dbReference type="Gene3D" id="4.10.1130.20">
    <property type="match status" value="2"/>
</dbReference>
<dbReference type="STRING" id="1169540.A0A0G4F0P0"/>
<reference evidence="6 7" key="1">
    <citation type="submission" date="2014-11" db="EMBL/GenBank/DDBJ databases">
        <authorList>
            <person name="Zhu J."/>
            <person name="Qi W."/>
            <person name="Song R."/>
        </authorList>
    </citation>
    <scope>NUCLEOTIDE SEQUENCE [LARGE SCALE GENOMIC DNA]</scope>
</reference>
<feature type="domain" description="CHORD" evidence="5">
    <location>
        <begin position="11"/>
        <end position="70"/>
    </location>
</feature>
<organism evidence="6 7">
    <name type="scientific">Vitrella brassicaformis (strain CCMP3155)</name>
    <dbReference type="NCBI Taxonomy" id="1169540"/>
    <lineage>
        <taxon>Eukaryota</taxon>
        <taxon>Sar</taxon>
        <taxon>Alveolata</taxon>
        <taxon>Colpodellida</taxon>
        <taxon>Vitrellaceae</taxon>
        <taxon>Vitrella</taxon>
    </lineage>
</organism>
<dbReference type="InParanoid" id="A0A0G4F0P0"/>
<dbReference type="PANTHER" id="PTHR46983:SF3">
    <property type="entry name" value="CHPADIPLOID STATE MAINTENANCE PROTEIN CHPA"/>
    <property type="match status" value="1"/>
</dbReference>
<gene>
    <name evidence="6" type="ORF">Vbra_14057</name>
</gene>
<keyword evidence="1" id="KW-0479">Metal-binding</keyword>
<dbReference type="Pfam" id="PF04968">
    <property type="entry name" value="CHORD"/>
    <property type="match status" value="2"/>
</dbReference>
<feature type="compositionally biased region" description="Basic and acidic residues" evidence="4">
    <location>
        <begin position="70"/>
        <end position="80"/>
    </location>
</feature>
<dbReference type="OrthoDB" id="10261079at2759"/>
<evidence type="ECO:0000256" key="2">
    <source>
        <dbReference type="ARBA" id="ARBA00022737"/>
    </source>
</evidence>
<keyword evidence="2" id="KW-0677">Repeat</keyword>
<keyword evidence="7" id="KW-1185">Reference proteome</keyword>
<evidence type="ECO:0000256" key="3">
    <source>
        <dbReference type="ARBA" id="ARBA00022833"/>
    </source>
</evidence>
<dbReference type="AlphaFoldDB" id="A0A0G4F0P0"/>
<name>A0A0G4F0P0_VITBC</name>
<feature type="compositionally biased region" description="Low complexity" evidence="4">
    <location>
        <begin position="84"/>
        <end position="93"/>
    </location>
</feature>
<protein>
    <recommendedName>
        <fullName evidence="5">CHORD domain-containing protein</fullName>
    </recommendedName>
</protein>
<dbReference type="InterPro" id="IPR007051">
    <property type="entry name" value="CHORD_dom"/>
</dbReference>
<sequence>MTEGSSLLKRCRRHGCHAEYREEENHDQACCYHPGWPVFHDLKKSWTCCNASSYDWDDFMKIPGCARGFHTTEKPQRPEPPKPAARAPVAAAPSPQPVKDINEYNRQQANEKKQAAAANAASAPDRPMKPMVTKSGRYKCCNGGCNQEYEPDENHDTACRYHPGKPIFHDLKKYWSCCSNIVKYDWDEFMQIEPCAIGRHNPKMVPA</sequence>